<dbReference type="Pfam" id="PF13531">
    <property type="entry name" value="SBP_bac_11"/>
    <property type="match status" value="1"/>
</dbReference>
<dbReference type="AlphaFoldDB" id="A0A417YCW9"/>
<dbReference type="InterPro" id="IPR050682">
    <property type="entry name" value="ModA/WtpA"/>
</dbReference>
<accession>A0A417YCW9</accession>
<dbReference type="PROSITE" id="PS51257">
    <property type="entry name" value="PROKAR_LIPOPROTEIN"/>
    <property type="match status" value="1"/>
</dbReference>
<feature type="signal peptide" evidence="6">
    <location>
        <begin position="1"/>
        <end position="22"/>
    </location>
</feature>
<dbReference type="GO" id="GO:0046872">
    <property type="term" value="F:metal ion binding"/>
    <property type="evidence" value="ECO:0007669"/>
    <property type="project" value="UniProtKB-KW"/>
</dbReference>
<comment type="caution">
    <text evidence="7">The sequence shown here is derived from an EMBL/GenBank/DDBJ whole genome shotgun (WGS) entry which is preliminary data.</text>
</comment>
<proteinExistence type="inferred from homology"/>
<dbReference type="InterPro" id="IPR005950">
    <property type="entry name" value="ModA"/>
</dbReference>
<comment type="similarity">
    <text evidence="1">Belongs to the bacterial solute-binding protein ModA family.</text>
</comment>
<dbReference type="GO" id="GO:1901359">
    <property type="term" value="F:tungstate binding"/>
    <property type="evidence" value="ECO:0007669"/>
    <property type="project" value="UniProtKB-ARBA"/>
</dbReference>
<feature type="binding site" evidence="5">
    <location>
        <position position="143"/>
    </location>
    <ligand>
        <name>molybdate</name>
        <dbReference type="ChEBI" id="CHEBI:36264"/>
    </ligand>
</feature>
<feature type="binding site" evidence="5">
    <location>
        <position position="190"/>
    </location>
    <ligand>
        <name>molybdate</name>
        <dbReference type="ChEBI" id="CHEBI:36264"/>
    </ligand>
</feature>
<dbReference type="NCBIfam" id="TIGR01256">
    <property type="entry name" value="modA"/>
    <property type="match status" value="1"/>
</dbReference>
<feature type="binding site" evidence="5">
    <location>
        <position position="172"/>
    </location>
    <ligand>
        <name>molybdate</name>
        <dbReference type="ChEBI" id="CHEBI:36264"/>
    </ligand>
</feature>
<evidence type="ECO:0000256" key="6">
    <source>
        <dbReference type="SAM" id="SignalP"/>
    </source>
</evidence>
<keyword evidence="2 5" id="KW-0500">Molybdenum</keyword>
<dbReference type="Gene3D" id="3.40.190.10">
    <property type="entry name" value="Periplasmic binding protein-like II"/>
    <property type="match status" value="2"/>
</dbReference>
<reference evidence="7 8" key="1">
    <citation type="journal article" date="2007" name="Int. J. Syst. Evol. Microbiol.">
        <title>Oceanobacillus profundus sp. nov., isolated from a deep-sea sediment core.</title>
        <authorList>
            <person name="Kim Y.G."/>
            <person name="Choi D.H."/>
            <person name="Hyun S."/>
            <person name="Cho B.C."/>
        </authorList>
    </citation>
    <scope>NUCLEOTIDE SEQUENCE [LARGE SCALE GENOMIC DNA]</scope>
    <source>
        <strain evidence="7 8">DSM 18246</strain>
    </source>
</reference>
<evidence type="ECO:0000313" key="8">
    <source>
        <dbReference type="Proteomes" id="UP000285456"/>
    </source>
</evidence>
<dbReference type="EMBL" id="QWEH01000013">
    <property type="protein sequence ID" value="RHW30476.1"/>
    <property type="molecule type" value="Genomic_DNA"/>
</dbReference>
<dbReference type="PANTHER" id="PTHR30632:SF0">
    <property type="entry name" value="SULFATE-BINDING PROTEIN"/>
    <property type="match status" value="1"/>
</dbReference>
<keyword evidence="8" id="KW-1185">Reference proteome</keyword>
<gene>
    <name evidence="7" type="primary">modA</name>
    <name evidence="7" type="ORF">D1B32_16710</name>
</gene>
<protein>
    <submittedName>
        <fullName evidence="7">Molybdate ABC transporter substrate-binding protein</fullName>
    </submittedName>
</protein>
<keyword evidence="4 6" id="KW-0732">Signal</keyword>
<dbReference type="GO" id="GO:0015689">
    <property type="term" value="P:molybdate ion transport"/>
    <property type="evidence" value="ECO:0007669"/>
    <property type="project" value="InterPro"/>
</dbReference>
<evidence type="ECO:0000256" key="5">
    <source>
        <dbReference type="PIRSR" id="PIRSR004846-1"/>
    </source>
</evidence>
<dbReference type="FunFam" id="3.40.190.10:FF:000035">
    <property type="entry name" value="Molybdate ABC transporter substrate-binding protein"/>
    <property type="match status" value="1"/>
</dbReference>
<sequence>MKKMTIKLTLLFLLVLAGCANDSESEKTAELTVSAAASMTDSLLEVKEAFEKEHPAIKISYNFGGSGALRKQIEQGAPIDLFFSASKTDYDKLVKQDMVQDGTAIFQNELVLIKSNQTDLNSRDDLMQQGGSIAVGTPDAVPAGTYAKEVLENIGVWEELQDRQMLVFTKDVSQVVTLVSQGAVDVGIVYASDVIARDDVTVIDRFDPSLHATIEYYAAIIESEEQQSEVMQAREAFYQYVLENEAKDIFRKYGFLIME</sequence>
<dbReference type="SUPFAM" id="SSF53850">
    <property type="entry name" value="Periplasmic binding protein-like II"/>
    <property type="match status" value="1"/>
</dbReference>
<evidence type="ECO:0000256" key="4">
    <source>
        <dbReference type="ARBA" id="ARBA00022729"/>
    </source>
</evidence>
<keyword evidence="3 5" id="KW-0479">Metal-binding</keyword>
<dbReference type="RefSeq" id="WP_118889946.1">
    <property type="nucleotide sequence ID" value="NZ_PHUT01000013.1"/>
</dbReference>
<feature type="chain" id="PRO_5038787179" evidence="6">
    <location>
        <begin position="23"/>
        <end position="259"/>
    </location>
</feature>
<evidence type="ECO:0000313" key="7">
    <source>
        <dbReference type="EMBL" id="RHW30476.1"/>
    </source>
</evidence>
<dbReference type="PANTHER" id="PTHR30632">
    <property type="entry name" value="MOLYBDATE-BINDING PERIPLASMIC PROTEIN"/>
    <property type="match status" value="1"/>
</dbReference>
<name>A0A417YCW9_9BACI</name>
<dbReference type="PIRSF" id="PIRSF004846">
    <property type="entry name" value="ModA"/>
    <property type="match status" value="1"/>
</dbReference>
<organism evidence="7 8">
    <name type="scientific">Oceanobacillus profundus</name>
    <dbReference type="NCBI Taxonomy" id="372463"/>
    <lineage>
        <taxon>Bacteria</taxon>
        <taxon>Bacillati</taxon>
        <taxon>Bacillota</taxon>
        <taxon>Bacilli</taxon>
        <taxon>Bacillales</taxon>
        <taxon>Bacillaceae</taxon>
        <taxon>Oceanobacillus</taxon>
    </lineage>
</organism>
<evidence type="ECO:0000256" key="2">
    <source>
        <dbReference type="ARBA" id="ARBA00022505"/>
    </source>
</evidence>
<feature type="binding site" evidence="5">
    <location>
        <position position="66"/>
    </location>
    <ligand>
        <name>molybdate</name>
        <dbReference type="ChEBI" id="CHEBI:36264"/>
    </ligand>
</feature>
<dbReference type="GO" id="GO:0030973">
    <property type="term" value="F:molybdate ion binding"/>
    <property type="evidence" value="ECO:0007669"/>
    <property type="project" value="UniProtKB-ARBA"/>
</dbReference>
<dbReference type="OrthoDB" id="9785015at2"/>
<feature type="binding site" evidence="5">
    <location>
        <position position="38"/>
    </location>
    <ligand>
        <name>molybdate</name>
        <dbReference type="ChEBI" id="CHEBI:36264"/>
    </ligand>
</feature>
<dbReference type="Proteomes" id="UP000285456">
    <property type="component" value="Unassembled WGS sequence"/>
</dbReference>
<evidence type="ECO:0000256" key="3">
    <source>
        <dbReference type="ARBA" id="ARBA00022723"/>
    </source>
</evidence>
<evidence type="ECO:0000256" key="1">
    <source>
        <dbReference type="ARBA" id="ARBA00009175"/>
    </source>
</evidence>